<dbReference type="EC" id="2.1.1.163" evidence="4"/>
<gene>
    <name evidence="4" type="primary">menG</name>
    <name evidence="5" type="ORF">SAMN05660690_0612</name>
</gene>
<comment type="function">
    <text evidence="4">Methyltransferase required for the conversion of demethylmenaquinol (DMKH2) to menaquinol (MKH2).</text>
</comment>
<dbReference type="InterPro" id="IPR029063">
    <property type="entry name" value="SAM-dependent_MTases_sf"/>
</dbReference>
<feature type="binding site" evidence="4">
    <location>
        <position position="90"/>
    </location>
    <ligand>
        <name>S-adenosyl-L-methionine</name>
        <dbReference type="ChEBI" id="CHEBI:59789"/>
    </ligand>
</feature>
<dbReference type="AlphaFoldDB" id="A0A1G6J0N9"/>
<evidence type="ECO:0000256" key="4">
    <source>
        <dbReference type="HAMAP-Rule" id="MF_01813"/>
    </source>
</evidence>
<dbReference type="InterPro" id="IPR023576">
    <property type="entry name" value="UbiE/COQ5_MeTrFase_CS"/>
</dbReference>
<protein>
    <recommendedName>
        <fullName evidence="4">Demethylmenaquinone methyltransferase</fullName>
        <ecNumber evidence="4">2.1.1.163</ecNumber>
    </recommendedName>
</protein>
<name>A0A1G6J0N9_9ACTN</name>
<dbReference type="HAMAP" id="MF_01813">
    <property type="entry name" value="MenG_UbiE_methyltr"/>
    <property type="match status" value="1"/>
</dbReference>
<dbReference type="RefSeq" id="WP_091363050.1">
    <property type="nucleotide sequence ID" value="NZ_FMZF01000001.1"/>
</dbReference>
<proteinExistence type="inferred from homology"/>
<dbReference type="GO" id="GO:0032259">
    <property type="term" value="P:methylation"/>
    <property type="evidence" value="ECO:0007669"/>
    <property type="project" value="UniProtKB-KW"/>
</dbReference>
<evidence type="ECO:0000256" key="2">
    <source>
        <dbReference type="ARBA" id="ARBA00022679"/>
    </source>
</evidence>
<dbReference type="OrthoDB" id="9808140at2"/>
<evidence type="ECO:0000313" key="6">
    <source>
        <dbReference type="Proteomes" id="UP000199416"/>
    </source>
</evidence>
<organism evidence="5 6">
    <name type="scientific">Geodermatophilus telluris</name>
    <dbReference type="NCBI Taxonomy" id="1190417"/>
    <lineage>
        <taxon>Bacteria</taxon>
        <taxon>Bacillati</taxon>
        <taxon>Actinomycetota</taxon>
        <taxon>Actinomycetes</taxon>
        <taxon>Geodermatophilales</taxon>
        <taxon>Geodermatophilaceae</taxon>
        <taxon>Geodermatophilus</taxon>
    </lineage>
</organism>
<keyword evidence="6" id="KW-1185">Reference proteome</keyword>
<dbReference type="NCBIfam" id="NF001241">
    <property type="entry name" value="PRK00216.1-2"/>
    <property type="match status" value="1"/>
</dbReference>
<dbReference type="UniPathway" id="UPA00079">
    <property type="reaction ID" value="UER00169"/>
</dbReference>
<dbReference type="PANTHER" id="PTHR43591">
    <property type="entry name" value="METHYLTRANSFERASE"/>
    <property type="match status" value="1"/>
</dbReference>
<dbReference type="SUPFAM" id="SSF53335">
    <property type="entry name" value="S-adenosyl-L-methionine-dependent methyltransferases"/>
    <property type="match status" value="1"/>
</dbReference>
<dbReference type="STRING" id="1190417.SAMN05660690_0612"/>
<evidence type="ECO:0000256" key="3">
    <source>
        <dbReference type="ARBA" id="ARBA00022691"/>
    </source>
</evidence>
<comment type="catalytic activity">
    <reaction evidence="4">
        <text>a 2-demethylmenaquinol + S-adenosyl-L-methionine = a menaquinol + S-adenosyl-L-homocysteine + H(+)</text>
        <dbReference type="Rhea" id="RHEA:42640"/>
        <dbReference type="Rhea" id="RHEA-COMP:9539"/>
        <dbReference type="Rhea" id="RHEA-COMP:9563"/>
        <dbReference type="ChEBI" id="CHEBI:15378"/>
        <dbReference type="ChEBI" id="CHEBI:18151"/>
        <dbReference type="ChEBI" id="CHEBI:55437"/>
        <dbReference type="ChEBI" id="CHEBI:57856"/>
        <dbReference type="ChEBI" id="CHEBI:59789"/>
        <dbReference type="EC" id="2.1.1.163"/>
    </reaction>
</comment>
<dbReference type="PROSITE" id="PS01183">
    <property type="entry name" value="UBIE_1"/>
    <property type="match status" value="1"/>
</dbReference>
<dbReference type="GO" id="GO:0043770">
    <property type="term" value="F:demethylmenaquinone methyltransferase activity"/>
    <property type="evidence" value="ECO:0007669"/>
    <property type="project" value="UniProtKB-UniRule"/>
</dbReference>
<sequence length="238" mass="25289">MGSRRDSAHTGLRAGLDKQPRDVAAMFDRVARRYDVTNTVLSGGLDAGWRRATREALGARPGEVVLDVAAGTAVSTVELAAAGVHAIACDFSQGMLRAGAARPVPKVAGDAMALPLADASADGLVISFGLRNVADPDVALREFARVVRPGGTLVVCEFSSPTWAPFRTVYTEYLMRALPRIARAVSSNPDAYVYLAESIRAWPDQPALAARIQAAGWADVEWRDLTGGIVALHRAVRP</sequence>
<feature type="binding site" evidence="4">
    <location>
        <position position="127"/>
    </location>
    <ligand>
        <name>S-adenosyl-L-methionine</name>
        <dbReference type="ChEBI" id="CHEBI:59789"/>
    </ligand>
</feature>
<comment type="similarity">
    <text evidence="4">Belongs to the class I-like SAM-binding methyltransferase superfamily. MenG/UbiE family.</text>
</comment>
<dbReference type="NCBIfam" id="TIGR01934">
    <property type="entry name" value="MenG_MenH_UbiE"/>
    <property type="match status" value="1"/>
</dbReference>
<dbReference type="PANTHER" id="PTHR43591:SF24">
    <property type="entry name" value="2-METHOXY-6-POLYPRENYL-1,4-BENZOQUINOL METHYLASE, MITOCHONDRIAL"/>
    <property type="match status" value="1"/>
</dbReference>
<dbReference type="GO" id="GO:0009234">
    <property type="term" value="P:menaquinone biosynthetic process"/>
    <property type="evidence" value="ECO:0007669"/>
    <property type="project" value="UniProtKB-UniRule"/>
</dbReference>
<feature type="binding site" evidence="4">
    <location>
        <begin position="110"/>
        <end position="111"/>
    </location>
    <ligand>
        <name>S-adenosyl-L-methionine</name>
        <dbReference type="ChEBI" id="CHEBI:59789"/>
    </ligand>
</feature>
<keyword evidence="3 4" id="KW-0949">S-adenosyl-L-methionine</keyword>
<keyword evidence="2 4" id="KW-0808">Transferase</keyword>
<comment type="pathway">
    <text evidence="4">Quinol/quinone metabolism; menaquinone biosynthesis; menaquinol from 1,4-dihydroxy-2-naphthoate: step 2/2.</text>
</comment>
<keyword evidence="1 4" id="KW-0489">Methyltransferase</keyword>
<dbReference type="InterPro" id="IPR004033">
    <property type="entry name" value="UbiE/COQ5_MeTrFase"/>
</dbReference>
<dbReference type="EMBL" id="FMZF01000001">
    <property type="protein sequence ID" value="SDC12354.1"/>
    <property type="molecule type" value="Genomic_DNA"/>
</dbReference>
<dbReference type="Pfam" id="PF01209">
    <property type="entry name" value="Ubie_methyltran"/>
    <property type="match status" value="1"/>
</dbReference>
<accession>A0A1G6J0N9</accession>
<evidence type="ECO:0000256" key="1">
    <source>
        <dbReference type="ARBA" id="ARBA00022603"/>
    </source>
</evidence>
<dbReference type="Proteomes" id="UP000199416">
    <property type="component" value="Unassembled WGS sequence"/>
</dbReference>
<dbReference type="Gene3D" id="3.40.50.150">
    <property type="entry name" value="Vaccinia Virus protein VP39"/>
    <property type="match status" value="1"/>
</dbReference>
<reference evidence="6" key="1">
    <citation type="submission" date="2016-10" db="EMBL/GenBank/DDBJ databases">
        <authorList>
            <person name="Varghese N."/>
            <person name="Submissions S."/>
        </authorList>
    </citation>
    <scope>NUCLEOTIDE SEQUENCE [LARGE SCALE GENOMIC DNA]</scope>
    <source>
        <strain evidence="6">DSM 45421</strain>
    </source>
</reference>
<dbReference type="PROSITE" id="PS01184">
    <property type="entry name" value="UBIE_2"/>
    <property type="match status" value="1"/>
</dbReference>
<keyword evidence="4" id="KW-0474">Menaquinone biosynthesis</keyword>
<feature type="binding site" evidence="4">
    <location>
        <position position="72"/>
    </location>
    <ligand>
        <name>S-adenosyl-L-methionine</name>
        <dbReference type="ChEBI" id="CHEBI:59789"/>
    </ligand>
</feature>
<dbReference type="CDD" id="cd02440">
    <property type="entry name" value="AdoMet_MTases"/>
    <property type="match status" value="1"/>
</dbReference>
<dbReference type="PROSITE" id="PS51608">
    <property type="entry name" value="SAM_MT_UBIE"/>
    <property type="match status" value="1"/>
</dbReference>
<evidence type="ECO:0000313" key="5">
    <source>
        <dbReference type="EMBL" id="SDC12354.1"/>
    </source>
</evidence>